<proteinExistence type="inferred from homology"/>
<protein>
    <recommendedName>
        <fullName evidence="2">SAM-dependent MTase RsmB/NOP-type domain-containing protein</fullName>
    </recommendedName>
</protein>
<keyword evidence="1" id="KW-0694">RNA-binding</keyword>
<evidence type="ECO:0000256" key="1">
    <source>
        <dbReference type="PROSITE-ProRule" id="PRU01023"/>
    </source>
</evidence>
<evidence type="ECO:0000313" key="3">
    <source>
        <dbReference type="Ensembl" id="ENSCRFP00000003783.1"/>
    </source>
</evidence>
<accession>A0A8C3NW44</accession>
<organism evidence="3 4">
    <name type="scientific">Cyanoderma ruficeps</name>
    <name type="common">rufous-capped babbler</name>
    <dbReference type="NCBI Taxonomy" id="181631"/>
    <lineage>
        <taxon>Eukaryota</taxon>
        <taxon>Metazoa</taxon>
        <taxon>Chordata</taxon>
        <taxon>Craniata</taxon>
        <taxon>Vertebrata</taxon>
        <taxon>Euteleostomi</taxon>
        <taxon>Archelosauria</taxon>
        <taxon>Archosauria</taxon>
        <taxon>Dinosauria</taxon>
        <taxon>Saurischia</taxon>
        <taxon>Theropoda</taxon>
        <taxon>Coelurosauria</taxon>
        <taxon>Aves</taxon>
        <taxon>Neognathae</taxon>
        <taxon>Neoaves</taxon>
        <taxon>Telluraves</taxon>
        <taxon>Australaves</taxon>
        <taxon>Passeriformes</taxon>
        <taxon>Sylvioidea</taxon>
        <taxon>Timaliidae</taxon>
        <taxon>Cyanoderma</taxon>
    </lineage>
</organism>
<keyword evidence="1" id="KW-0949">S-adenosyl-L-methionine</keyword>
<dbReference type="Gene3D" id="3.30.70.1170">
    <property type="entry name" value="Sun protein, domain 3"/>
    <property type="match status" value="1"/>
</dbReference>
<keyword evidence="1" id="KW-0489">Methyltransferase</keyword>
<dbReference type="Pfam" id="PF21148">
    <property type="entry name" value="NSUN5_fdxn-like"/>
    <property type="match status" value="1"/>
</dbReference>
<evidence type="ECO:0000313" key="4">
    <source>
        <dbReference type="Proteomes" id="UP000694396"/>
    </source>
</evidence>
<feature type="domain" description="SAM-dependent MTase RsmB/NOP-type" evidence="2">
    <location>
        <begin position="196"/>
        <end position="349"/>
    </location>
</feature>
<dbReference type="PROSITE" id="PS51686">
    <property type="entry name" value="SAM_MT_RSMB_NOP"/>
    <property type="match status" value="1"/>
</dbReference>
<dbReference type="InterPro" id="IPR001678">
    <property type="entry name" value="MeTrfase_RsmB-F_NOP2_dom"/>
</dbReference>
<reference evidence="3" key="1">
    <citation type="submission" date="2025-08" db="UniProtKB">
        <authorList>
            <consortium name="Ensembl"/>
        </authorList>
    </citation>
    <scope>IDENTIFICATION</scope>
</reference>
<dbReference type="GO" id="GO:0008168">
    <property type="term" value="F:methyltransferase activity"/>
    <property type="evidence" value="ECO:0007669"/>
    <property type="project" value="UniProtKB-KW"/>
</dbReference>
<keyword evidence="1" id="KW-0808">Transferase</keyword>
<dbReference type="PANTHER" id="PTHR14663:SF2">
    <property type="entry name" value="METHYLTRANSFERASE NSUN7-RELATED"/>
    <property type="match status" value="1"/>
</dbReference>
<dbReference type="InterPro" id="IPR042620">
    <property type="entry name" value="NSUN7"/>
</dbReference>
<dbReference type="PANTHER" id="PTHR14663">
    <property type="entry name" value="METHYLTRANSFERASE NSUN7-RELATED"/>
    <property type="match status" value="1"/>
</dbReference>
<dbReference type="AlphaFoldDB" id="A0A8C3NW44"/>
<comment type="caution">
    <text evidence="1">Lacks conserved residue(s) required for the propagation of feature annotation.</text>
</comment>
<dbReference type="InterPro" id="IPR049561">
    <property type="entry name" value="NSUN5_7_fdxn-like"/>
</dbReference>
<dbReference type="GO" id="GO:0003723">
    <property type="term" value="F:RNA binding"/>
    <property type="evidence" value="ECO:0007669"/>
    <property type="project" value="UniProtKB-UniRule"/>
</dbReference>
<sequence>MPDSESNLVPSHEDVINGAAVLSKTKISDAKGSVEKRAVIQMEKNGYPDSIYLNAAKIFQGIHTEKSEDKSQVRYGDNSESPMVAFKDERSRRASYELAFNALKYQDLLEEILLDIIFLLQPDELTSLLVVMLYDLQDRKFRKRKVSAEEELVAEVQEIGDYLYSYRTKLAAALARCRIKYDALSIEYFLPETVWKQEQTASALPVWFWINTLKISLEDVIRDLEMKGFTKVESVSDFDHYTYAVDQHCHDVLVFPSSLREELLNLDLFADCKLLLQDKSRSLAVHSAQALLSEGGDIIVAHVGSHLTTAHLSVLTNPSMSTIFVCGVKSLAKEEELRNSFSQMGCESR</sequence>
<dbReference type="Proteomes" id="UP000694396">
    <property type="component" value="Unplaced"/>
</dbReference>
<evidence type="ECO:0000259" key="2">
    <source>
        <dbReference type="PROSITE" id="PS51686"/>
    </source>
</evidence>
<keyword evidence="4" id="KW-1185">Reference proteome</keyword>
<comment type="similarity">
    <text evidence="1">Belongs to the class I-like SAM-binding methyltransferase superfamily. RsmB/NOP family.</text>
</comment>
<reference evidence="3" key="2">
    <citation type="submission" date="2025-09" db="UniProtKB">
        <authorList>
            <consortium name="Ensembl"/>
        </authorList>
    </citation>
    <scope>IDENTIFICATION</scope>
</reference>
<dbReference type="Ensembl" id="ENSCRFT00000003934.1">
    <property type="protein sequence ID" value="ENSCRFP00000003783.1"/>
    <property type="gene ID" value="ENSCRFG00000003077.1"/>
</dbReference>
<dbReference type="GO" id="GO:0032259">
    <property type="term" value="P:methylation"/>
    <property type="evidence" value="ECO:0007669"/>
    <property type="project" value="UniProtKB-KW"/>
</dbReference>
<name>A0A8C3NW44_9PASS</name>